<dbReference type="Proteomes" id="UP000756921">
    <property type="component" value="Unassembled WGS sequence"/>
</dbReference>
<keyword evidence="2" id="KW-1185">Reference proteome</keyword>
<sequence length="208" mass="23866">MARYTGQVILRQLTTTRFTIQQIAHYVNPLQRYSAARDKWGVGELNQLFTLSIPAMESAIGRYSNVEARQQNQANVAASATYFKDRILFVHRVIFSRTPIYRAKSWHPKGHLLEKYLSELVDEVPFKKKEGLTGSTIQLKCSSFVIEETIKCGQDAIYDSSKEELMEIVDLCLKNHVEAEKCGKLVVKFKIEAVREGIDEDHEDSEMY</sequence>
<name>A0A9P6GEF2_9PLEO</name>
<dbReference type="EMBL" id="WJXW01000008">
    <property type="protein sequence ID" value="KAF9733696.1"/>
    <property type="molecule type" value="Genomic_DNA"/>
</dbReference>
<organism evidence="1 2">
    <name type="scientific">Paraphaeosphaeria minitans</name>
    <dbReference type="NCBI Taxonomy" id="565426"/>
    <lineage>
        <taxon>Eukaryota</taxon>
        <taxon>Fungi</taxon>
        <taxon>Dikarya</taxon>
        <taxon>Ascomycota</taxon>
        <taxon>Pezizomycotina</taxon>
        <taxon>Dothideomycetes</taxon>
        <taxon>Pleosporomycetidae</taxon>
        <taxon>Pleosporales</taxon>
        <taxon>Massarineae</taxon>
        <taxon>Didymosphaeriaceae</taxon>
        <taxon>Paraphaeosphaeria</taxon>
    </lineage>
</organism>
<reference evidence="1" key="1">
    <citation type="journal article" date="2020" name="Mol. Plant Microbe Interact.">
        <title>Genome Sequence of the Biocontrol Agent Coniothyrium minitans strain Conio (IMI 134523).</title>
        <authorList>
            <person name="Patel D."/>
            <person name="Shittu T.A."/>
            <person name="Baroncelli R."/>
            <person name="Muthumeenakshi S."/>
            <person name="Osborne T.H."/>
            <person name="Janganan T.K."/>
            <person name="Sreenivasaprasad S."/>
        </authorList>
    </citation>
    <scope>NUCLEOTIDE SEQUENCE</scope>
    <source>
        <strain evidence="1">Conio</strain>
    </source>
</reference>
<gene>
    <name evidence="1" type="ORF">PMIN01_08039</name>
</gene>
<dbReference type="AlphaFoldDB" id="A0A9P6GEF2"/>
<accession>A0A9P6GEF2</accession>
<evidence type="ECO:0000313" key="1">
    <source>
        <dbReference type="EMBL" id="KAF9733696.1"/>
    </source>
</evidence>
<evidence type="ECO:0000313" key="2">
    <source>
        <dbReference type="Proteomes" id="UP000756921"/>
    </source>
</evidence>
<protein>
    <submittedName>
        <fullName evidence="1">Uncharacterized protein</fullName>
    </submittedName>
</protein>
<proteinExistence type="predicted"/>
<comment type="caution">
    <text evidence="1">The sequence shown here is derived from an EMBL/GenBank/DDBJ whole genome shotgun (WGS) entry which is preliminary data.</text>
</comment>